<reference evidence="1" key="1">
    <citation type="submission" date="2017-04" db="EMBL/GenBank/DDBJ databases">
        <title>Unveiling RNA virosphere associated with marine microorganisms.</title>
        <authorList>
            <person name="Urayama S."/>
            <person name="Takaki Y."/>
            <person name="Nishi S."/>
            <person name="Yoshida Y."/>
            <person name="Deguchi S."/>
            <person name="Takai K."/>
            <person name="Nunoura T."/>
        </authorList>
    </citation>
    <scope>NUCLEOTIDE SEQUENCE</scope>
</reference>
<proteinExistence type="predicted"/>
<dbReference type="AlphaFoldDB" id="A0A2V0R9X1"/>
<organism evidence="1">
    <name type="scientific">viral metagenome</name>
    <dbReference type="NCBI Taxonomy" id="1070528"/>
    <lineage>
        <taxon>unclassified sequences</taxon>
        <taxon>metagenomes</taxon>
        <taxon>organismal metagenomes</taxon>
    </lineage>
</organism>
<sequence length="99" mass="11372">MKGIIIAQYQDEIDHWMSTSDDDVIECWADVAYLNDLQWTQQEVEEYLDSTEVDTILLVSGVPWTRQPVHIVANIKNCVPYGYSRSTFGHAVNLIKRLA</sequence>
<dbReference type="EMBL" id="BDQA01000428">
    <property type="protein sequence ID" value="GBH21897.1"/>
    <property type="molecule type" value="Genomic_RNA"/>
</dbReference>
<comment type="caution">
    <text evidence="1">The sequence shown here is derived from an EMBL/GenBank/DDBJ whole genome shotgun (WGS) entry which is preliminary data.</text>
</comment>
<accession>A0A2V0R9X1</accession>
<protein>
    <submittedName>
        <fullName evidence="1">Uncharacterized protein</fullName>
    </submittedName>
</protein>
<evidence type="ECO:0000313" key="1">
    <source>
        <dbReference type="EMBL" id="GBH21897.1"/>
    </source>
</evidence>
<name>A0A2V0R9X1_9ZZZZ</name>